<accession>A0AAD6V069</accession>
<dbReference type="PANTHER" id="PTHR35897:SF1">
    <property type="entry name" value="METHYLTRANSFERASE AUSD"/>
    <property type="match status" value="1"/>
</dbReference>
<sequence length="277" mass="30804">MASNVPPLKEDLWDIFQIGGEGLQFLSSQTGIYDVDELKKHVLVIQAKAYQIMAYPCIRMFNFTRLKISVLPAYSRIMSLLRERPDAILLDLLGFGTDIRKAAADGFPIQNLVACDLHREFWNFGHELFRSTPETFPVAFLEGDVFDRTPICATLPPSLSTITSLTALNGHVSIVQASSFFHLFDEQMQTELARSIAGLLSPLPGSMALGSQMGKTTAGYYRRPAFHPGDCEMGFAHSIERCCPEETRRVASVHDIAILPPTPEGDDGRLVWSITRL</sequence>
<dbReference type="Proteomes" id="UP001219525">
    <property type="component" value="Unassembled WGS sequence"/>
</dbReference>
<keyword evidence="4" id="KW-1185">Reference proteome</keyword>
<keyword evidence="1" id="KW-0808">Transferase</keyword>
<gene>
    <name evidence="3" type="ORF">GGX14DRAFT_537152</name>
</gene>
<evidence type="ECO:0000313" key="4">
    <source>
        <dbReference type="Proteomes" id="UP001219525"/>
    </source>
</evidence>
<dbReference type="AlphaFoldDB" id="A0AAD6V069"/>
<name>A0AAD6V069_9AGAR</name>
<organism evidence="3 4">
    <name type="scientific">Mycena pura</name>
    <dbReference type="NCBI Taxonomy" id="153505"/>
    <lineage>
        <taxon>Eukaryota</taxon>
        <taxon>Fungi</taxon>
        <taxon>Dikarya</taxon>
        <taxon>Basidiomycota</taxon>
        <taxon>Agaricomycotina</taxon>
        <taxon>Agaricomycetes</taxon>
        <taxon>Agaricomycetidae</taxon>
        <taxon>Agaricales</taxon>
        <taxon>Marasmiineae</taxon>
        <taxon>Mycenaceae</taxon>
        <taxon>Mycena</taxon>
    </lineage>
</organism>
<evidence type="ECO:0000256" key="2">
    <source>
        <dbReference type="ARBA" id="ARBA00022691"/>
    </source>
</evidence>
<proteinExistence type="predicted"/>
<dbReference type="EMBL" id="JARJCW010000085">
    <property type="protein sequence ID" value="KAJ7196222.1"/>
    <property type="molecule type" value="Genomic_DNA"/>
</dbReference>
<reference evidence="3" key="1">
    <citation type="submission" date="2023-03" db="EMBL/GenBank/DDBJ databases">
        <title>Massive genome expansion in bonnet fungi (Mycena s.s.) driven by repeated elements and novel gene families across ecological guilds.</title>
        <authorList>
            <consortium name="Lawrence Berkeley National Laboratory"/>
            <person name="Harder C.B."/>
            <person name="Miyauchi S."/>
            <person name="Viragh M."/>
            <person name="Kuo A."/>
            <person name="Thoen E."/>
            <person name="Andreopoulos B."/>
            <person name="Lu D."/>
            <person name="Skrede I."/>
            <person name="Drula E."/>
            <person name="Henrissat B."/>
            <person name="Morin E."/>
            <person name="Kohler A."/>
            <person name="Barry K."/>
            <person name="LaButti K."/>
            <person name="Morin E."/>
            <person name="Salamov A."/>
            <person name="Lipzen A."/>
            <person name="Mereny Z."/>
            <person name="Hegedus B."/>
            <person name="Baldrian P."/>
            <person name="Stursova M."/>
            <person name="Weitz H."/>
            <person name="Taylor A."/>
            <person name="Grigoriev I.V."/>
            <person name="Nagy L.G."/>
            <person name="Martin F."/>
            <person name="Kauserud H."/>
        </authorList>
    </citation>
    <scope>NUCLEOTIDE SEQUENCE</scope>
    <source>
        <strain evidence="3">9144</strain>
    </source>
</reference>
<dbReference type="InterPro" id="IPR051654">
    <property type="entry name" value="Meroterpenoid_MTases"/>
</dbReference>
<dbReference type="PANTHER" id="PTHR35897">
    <property type="entry name" value="METHYLTRANSFERASE AUSD"/>
    <property type="match status" value="1"/>
</dbReference>
<evidence type="ECO:0000256" key="1">
    <source>
        <dbReference type="ARBA" id="ARBA00022679"/>
    </source>
</evidence>
<evidence type="ECO:0000313" key="3">
    <source>
        <dbReference type="EMBL" id="KAJ7196222.1"/>
    </source>
</evidence>
<dbReference type="GO" id="GO:0016740">
    <property type="term" value="F:transferase activity"/>
    <property type="evidence" value="ECO:0007669"/>
    <property type="project" value="UniProtKB-KW"/>
</dbReference>
<comment type="caution">
    <text evidence="3">The sequence shown here is derived from an EMBL/GenBank/DDBJ whole genome shotgun (WGS) entry which is preliminary data.</text>
</comment>
<protein>
    <submittedName>
        <fullName evidence="3">Uncharacterized protein</fullName>
    </submittedName>
</protein>
<keyword evidence="2" id="KW-0949">S-adenosyl-L-methionine</keyword>